<accession>A0A4Q0I6E7</accession>
<proteinExistence type="predicted"/>
<dbReference type="InterPro" id="IPR028098">
    <property type="entry name" value="Glyco_trans_4-like_N"/>
</dbReference>
<dbReference type="Gene3D" id="3.40.50.2000">
    <property type="entry name" value="Glycogen Phosphorylase B"/>
    <property type="match status" value="2"/>
</dbReference>
<dbReference type="Pfam" id="PF13439">
    <property type="entry name" value="Glyco_transf_4"/>
    <property type="match status" value="1"/>
</dbReference>
<reference evidence="4" key="1">
    <citation type="submission" date="2018-11" db="EMBL/GenBank/DDBJ databases">
        <title>Genome sequencing of a novel mesophilic and cellulolytic organism within the genus Hungateiclostridium.</title>
        <authorList>
            <person name="Rettenmaier R."/>
            <person name="Liebl W."/>
            <person name="Zverlov V."/>
        </authorList>
    </citation>
    <scope>NUCLEOTIDE SEQUENCE [LARGE SCALE GENOMIC DNA]</scope>
    <source>
        <strain evidence="4">N2K1</strain>
    </source>
</reference>
<dbReference type="RefSeq" id="WP_128705774.1">
    <property type="nucleotide sequence ID" value="NZ_RLII01000003.1"/>
</dbReference>
<keyword evidence="4" id="KW-1185">Reference proteome</keyword>
<evidence type="ECO:0000259" key="2">
    <source>
        <dbReference type="Pfam" id="PF13439"/>
    </source>
</evidence>
<dbReference type="Pfam" id="PF00534">
    <property type="entry name" value="Glycos_transf_1"/>
    <property type="match status" value="1"/>
</dbReference>
<dbReference type="InterPro" id="IPR001296">
    <property type="entry name" value="Glyco_trans_1"/>
</dbReference>
<dbReference type="PANTHER" id="PTHR45947">
    <property type="entry name" value="SULFOQUINOVOSYL TRANSFERASE SQD2"/>
    <property type="match status" value="1"/>
</dbReference>
<dbReference type="CDD" id="cd03801">
    <property type="entry name" value="GT4_PimA-like"/>
    <property type="match status" value="1"/>
</dbReference>
<dbReference type="Proteomes" id="UP000289166">
    <property type="component" value="Unassembled WGS sequence"/>
</dbReference>
<dbReference type="PANTHER" id="PTHR45947:SF3">
    <property type="entry name" value="SULFOQUINOVOSYL TRANSFERASE SQD2"/>
    <property type="match status" value="1"/>
</dbReference>
<dbReference type="OrthoDB" id="9806653at2"/>
<evidence type="ECO:0000259" key="1">
    <source>
        <dbReference type="Pfam" id="PF00534"/>
    </source>
</evidence>
<dbReference type="SUPFAM" id="SSF53756">
    <property type="entry name" value="UDP-Glycosyltransferase/glycogen phosphorylase"/>
    <property type="match status" value="1"/>
</dbReference>
<evidence type="ECO:0000313" key="4">
    <source>
        <dbReference type="Proteomes" id="UP000289166"/>
    </source>
</evidence>
<feature type="domain" description="Glycosyltransferase subfamily 4-like N-terminal" evidence="2">
    <location>
        <begin position="24"/>
        <end position="167"/>
    </location>
</feature>
<organism evidence="3 4">
    <name type="scientific">Acetivibrio mesophilus</name>
    <dbReference type="NCBI Taxonomy" id="2487273"/>
    <lineage>
        <taxon>Bacteria</taxon>
        <taxon>Bacillati</taxon>
        <taxon>Bacillota</taxon>
        <taxon>Clostridia</taxon>
        <taxon>Eubacteriales</taxon>
        <taxon>Oscillospiraceae</taxon>
        <taxon>Acetivibrio</taxon>
    </lineage>
</organism>
<evidence type="ECO:0000313" key="3">
    <source>
        <dbReference type="EMBL" id="RXE59921.1"/>
    </source>
</evidence>
<gene>
    <name evidence="3" type="ORF">EFD62_03995</name>
</gene>
<protein>
    <submittedName>
        <fullName evidence="3">Glycosyltransferase family 1 protein</fullName>
    </submittedName>
</protein>
<feature type="domain" description="Glycosyl transferase family 1" evidence="1">
    <location>
        <begin position="181"/>
        <end position="354"/>
    </location>
</feature>
<comment type="caution">
    <text evidence="3">The sequence shown here is derived from an EMBL/GenBank/DDBJ whole genome shotgun (WGS) entry which is preliminary data.</text>
</comment>
<sequence length="436" mass="49240">MKIALVCTEKLPVPPVAGGAVQLYISEILPYIKEHHEITVFCKSYPGLSNNEIVDNVKYIRVPASNPARYIRNILDHLDESFDLVHVFNRPKWVLDLSKNLPSVRFSLSLHNEMFLPDKIPPEKAIECIDRVEFINTVSKFIADGIKKLYPISESKLRVVYSGVNPEKYSPTWSPDALRNKDVLKKKLGIEDKRVILHVTRLSPKKGTHIVLSAMKKVMESFNDIALVIIGSKWYGKNEEDDFTKQCKALAEELSGPVVFTGFIPPSEIPAYYNVGDIFVCASQWNEPLARVHYEAMAAGLPIITTDRGGNAEIFEHNVNGLIIKDYNNPDSFAECICYLLNNPDTALEIGHKAFETVLSRYTWQRVADEVLDPIKSFGPRIITKVMKVQDDVTEENITKKNSTVKNSTEDISTELNTTDKSIAEDIENFFAESDF</sequence>
<dbReference type="InterPro" id="IPR050194">
    <property type="entry name" value="Glycosyltransferase_grp1"/>
</dbReference>
<dbReference type="AlphaFoldDB" id="A0A4Q0I6E7"/>
<keyword evidence="3" id="KW-0808">Transferase</keyword>
<name>A0A4Q0I6E7_9FIRM</name>
<dbReference type="GO" id="GO:0016757">
    <property type="term" value="F:glycosyltransferase activity"/>
    <property type="evidence" value="ECO:0007669"/>
    <property type="project" value="InterPro"/>
</dbReference>
<dbReference type="EMBL" id="RLII01000003">
    <property type="protein sequence ID" value="RXE59921.1"/>
    <property type="molecule type" value="Genomic_DNA"/>
</dbReference>